<reference evidence="5" key="1">
    <citation type="submission" date="2020-04" db="EMBL/GenBank/DDBJ databases">
        <authorList>
            <person name="Zhang T."/>
        </authorList>
    </citation>
    <scope>NUCLEOTIDE SEQUENCE</scope>
    <source>
        <strain evidence="5">HKST-UBA01</strain>
    </source>
</reference>
<name>A0A956RS98_UNCEI</name>
<protein>
    <submittedName>
        <fullName evidence="5">Glycosyltransferase</fullName>
        <ecNumber evidence="5">2.4.-.-</ecNumber>
    </submittedName>
</protein>
<reference evidence="5" key="2">
    <citation type="journal article" date="2021" name="Microbiome">
        <title>Successional dynamics and alternative stable states in a saline activated sludge microbial community over 9 years.</title>
        <authorList>
            <person name="Wang Y."/>
            <person name="Ye J."/>
            <person name="Ju F."/>
            <person name="Liu L."/>
            <person name="Boyd J.A."/>
            <person name="Deng Y."/>
            <person name="Parks D.H."/>
            <person name="Jiang X."/>
            <person name="Yin X."/>
            <person name="Woodcroft B.J."/>
            <person name="Tyson G.W."/>
            <person name="Hugenholtz P."/>
            <person name="Polz M.F."/>
            <person name="Zhang T."/>
        </authorList>
    </citation>
    <scope>NUCLEOTIDE SEQUENCE</scope>
    <source>
        <strain evidence="5">HKST-UBA01</strain>
    </source>
</reference>
<evidence type="ECO:0000259" key="4">
    <source>
        <dbReference type="Pfam" id="PF00535"/>
    </source>
</evidence>
<keyword evidence="2 5" id="KW-0328">Glycosyltransferase</keyword>
<proteinExistence type="inferred from homology"/>
<dbReference type="PANTHER" id="PTHR43398">
    <property type="entry name" value="DOLICHOL-PHOSPHATE MANNOSYLTRANSFERASE SUBUNIT 1"/>
    <property type="match status" value="1"/>
</dbReference>
<dbReference type="Proteomes" id="UP000697710">
    <property type="component" value="Unassembled WGS sequence"/>
</dbReference>
<accession>A0A956RS98</accession>
<evidence type="ECO:0000313" key="6">
    <source>
        <dbReference type="Proteomes" id="UP000697710"/>
    </source>
</evidence>
<gene>
    <name evidence="5" type="ORF">KC729_22430</name>
</gene>
<dbReference type="SUPFAM" id="SSF53448">
    <property type="entry name" value="Nucleotide-diphospho-sugar transferases"/>
    <property type="match status" value="1"/>
</dbReference>
<evidence type="ECO:0000256" key="2">
    <source>
        <dbReference type="ARBA" id="ARBA00022676"/>
    </source>
</evidence>
<comment type="similarity">
    <text evidence="1">Belongs to the glycosyltransferase 2 family.</text>
</comment>
<dbReference type="GO" id="GO:0016020">
    <property type="term" value="C:membrane"/>
    <property type="evidence" value="ECO:0007669"/>
    <property type="project" value="GOC"/>
</dbReference>
<feature type="domain" description="Glycosyltransferase 2-like" evidence="4">
    <location>
        <begin position="12"/>
        <end position="121"/>
    </location>
</feature>
<organism evidence="5 6">
    <name type="scientific">Eiseniibacteriota bacterium</name>
    <dbReference type="NCBI Taxonomy" id="2212470"/>
    <lineage>
        <taxon>Bacteria</taxon>
        <taxon>Candidatus Eiseniibacteriota</taxon>
    </lineage>
</organism>
<keyword evidence="3 5" id="KW-0808">Transferase</keyword>
<dbReference type="Gene3D" id="3.90.550.10">
    <property type="entry name" value="Spore Coat Polysaccharide Biosynthesis Protein SpsA, Chain A"/>
    <property type="match status" value="1"/>
</dbReference>
<dbReference type="InterPro" id="IPR001173">
    <property type="entry name" value="Glyco_trans_2-like"/>
</dbReference>
<dbReference type="AlphaFoldDB" id="A0A956RS98"/>
<feature type="non-terminal residue" evidence="5">
    <location>
        <position position="124"/>
    </location>
</feature>
<dbReference type="PANTHER" id="PTHR43398:SF1">
    <property type="entry name" value="DOLICHOL-PHOSPHATE MANNOSYLTRANSFERASE SUBUNIT 1"/>
    <property type="match status" value="1"/>
</dbReference>
<dbReference type="InterPro" id="IPR029044">
    <property type="entry name" value="Nucleotide-diphossugar_trans"/>
</dbReference>
<dbReference type="EC" id="2.4.-.-" evidence="5"/>
<evidence type="ECO:0000313" key="5">
    <source>
        <dbReference type="EMBL" id="MCA9730452.1"/>
    </source>
</evidence>
<dbReference type="GO" id="GO:0009247">
    <property type="term" value="P:glycolipid biosynthetic process"/>
    <property type="evidence" value="ECO:0007669"/>
    <property type="project" value="TreeGrafter"/>
</dbReference>
<comment type="caution">
    <text evidence="5">The sequence shown here is derived from an EMBL/GenBank/DDBJ whole genome shotgun (WGS) entry which is preliminary data.</text>
</comment>
<sequence>MTPGINPARPLVVMPTYNEVDNIREMLPQIMTHRQFEVLVVDDNSQDDTRNAVREAMQAYPGRIHMLERDDKLGLGTAYIAGFRWALQRDYTHIFEMDADFSHHPATLPRMLQASRHADLVLGS</sequence>
<dbReference type="EMBL" id="JAGQHR010001223">
    <property type="protein sequence ID" value="MCA9730452.1"/>
    <property type="molecule type" value="Genomic_DNA"/>
</dbReference>
<evidence type="ECO:0000256" key="3">
    <source>
        <dbReference type="ARBA" id="ARBA00022679"/>
    </source>
</evidence>
<dbReference type="Pfam" id="PF00535">
    <property type="entry name" value="Glycos_transf_2"/>
    <property type="match status" value="1"/>
</dbReference>
<evidence type="ECO:0000256" key="1">
    <source>
        <dbReference type="ARBA" id="ARBA00006739"/>
    </source>
</evidence>
<dbReference type="GO" id="GO:0004582">
    <property type="term" value="F:dolichyl-phosphate beta-D-mannosyltransferase activity"/>
    <property type="evidence" value="ECO:0007669"/>
    <property type="project" value="InterPro"/>
</dbReference>
<dbReference type="InterPro" id="IPR039528">
    <property type="entry name" value="DPM1-like"/>
</dbReference>